<keyword evidence="4" id="KW-1185">Reference proteome</keyword>
<evidence type="ECO:0000313" key="3">
    <source>
        <dbReference type="EMBL" id="KAK3921499.1"/>
    </source>
</evidence>
<organism evidence="3 4">
    <name type="scientific">Frankliniella fusca</name>
    <dbReference type="NCBI Taxonomy" id="407009"/>
    <lineage>
        <taxon>Eukaryota</taxon>
        <taxon>Metazoa</taxon>
        <taxon>Ecdysozoa</taxon>
        <taxon>Arthropoda</taxon>
        <taxon>Hexapoda</taxon>
        <taxon>Insecta</taxon>
        <taxon>Pterygota</taxon>
        <taxon>Neoptera</taxon>
        <taxon>Paraneoptera</taxon>
        <taxon>Thysanoptera</taxon>
        <taxon>Terebrantia</taxon>
        <taxon>Thripoidea</taxon>
        <taxon>Thripidae</taxon>
        <taxon>Frankliniella</taxon>
    </lineage>
</organism>
<dbReference type="Pfam" id="PF03184">
    <property type="entry name" value="DDE_1"/>
    <property type="match status" value="1"/>
</dbReference>
<protein>
    <submittedName>
        <fullName evidence="3">Tigger transposable element-derived protein 6</fullName>
    </submittedName>
</protein>
<accession>A0AAE1LK41</accession>
<comment type="caution">
    <text evidence="3">The sequence shown here is derived from an EMBL/GenBank/DDBJ whole genome shotgun (WGS) entry which is preliminary data.</text>
</comment>
<reference evidence="3" key="1">
    <citation type="submission" date="2021-07" db="EMBL/GenBank/DDBJ databases">
        <authorList>
            <person name="Catto M.A."/>
            <person name="Jacobson A."/>
            <person name="Kennedy G."/>
            <person name="Labadie P."/>
            <person name="Hunt B.G."/>
            <person name="Srinivasan R."/>
        </authorList>
    </citation>
    <scope>NUCLEOTIDE SEQUENCE</scope>
    <source>
        <strain evidence="3">PL_HMW_Pooled</strain>
        <tissue evidence="3">Head</tissue>
    </source>
</reference>
<sequence length="439" mass="49268">IIGTNGAFLPPVLIFPRKKFVSSLTIGSYRGTLGLGNEKGYMTKETFVLVMKHFIKCTGASKENPKLLLLDNLARENGVVVFTFPPHCTHRLQPLDVGVFGPFKTYCDGAINSYYQRNPGESATIYHIAGFVKEAMMKISPATIIKSFEATGIQPLNKHLFTEADFAMAEVTRKPPSDDSVLSTNKINDEEITVGELLENEKVDDPDPTTETEESLDVNAPPPLLTPRKIRGYPKAKDKEKKRMPRRKGKCMVATDSPNKQEIEEREIQQQLKKSSAEERKKKREEQDVAKKLKQAGGKKKKGMATKKVLTYSSDSDNSVSQGECVIDKNVPITKSKVLCDKTPVEGDYVLVQFVRGKQLTHFVGKVVKDCDEDCDYEVSYLRHYKDGKFKMPLIPDIASVHESDKKCKLPKPVYPDGYTKRQQSLLLFNFDFSGMKLG</sequence>
<dbReference type="PANTHER" id="PTHR19303:SF74">
    <property type="entry name" value="POGO TRANSPOSABLE ELEMENT WITH KRAB DOMAIN"/>
    <property type="match status" value="1"/>
</dbReference>
<dbReference type="InterPro" id="IPR004875">
    <property type="entry name" value="DDE_SF_endonuclease_dom"/>
</dbReference>
<reference evidence="3" key="2">
    <citation type="journal article" date="2023" name="BMC Genomics">
        <title>Pest status, molecular evolution, and epigenetic factors derived from the genome assembly of Frankliniella fusca, a thysanopteran phytovirus vector.</title>
        <authorList>
            <person name="Catto M.A."/>
            <person name="Labadie P.E."/>
            <person name="Jacobson A.L."/>
            <person name="Kennedy G.G."/>
            <person name="Srinivasan R."/>
            <person name="Hunt B.G."/>
        </authorList>
    </citation>
    <scope>NUCLEOTIDE SEQUENCE</scope>
    <source>
        <strain evidence="3">PL_HMW_Pooled</strain>
    </source>
</reference>
<dbReference type="Proteomes" id="UP001219518">
    <property type="component" value="Unassembled WGS sequence"/>
</dbReference>
<evidence type="ECO:0000256" key="1">
    <source>
        <dbReference type="SAM" id="MobiDB-lite"/>
    </source>
</evidence>
<dbReference type="InterPro" id="IPR050863">
    <property type="entry name" value="CenT-Element_Derived"/>
</dbReference>
<feature type="compositionally biased region" description="Basic and acidic residues" evidence="1">
    <location>
        <begin position="259"/>
        <end position="268"/>
    </location>
</feature>
<feature type="region of interest" description="Disordered" evidence="1">
    <location>
        <begin position="173"/>
        <end position="305"/>
    </location>
</feature>
<dbReference type="EMBL" id="JAHWGI010001034">
    <property type="protein sequence ID" value="KAK3921499.1"/>
    <property type="molecule type" value="Genomic_DNA"/>
</dbReference>
<feature type="non-terminal residue" evidence="3">
    <location>
        <position position="1"/>
    </location>
</feature>
<dbReference type="GO" id="GO:0003677">
    <property type="term" value="F:DNA binding"/>
    <property type="evidence" value="ECO:0007669"/>
    <property type="project" value="TreeGrafter"/>
</dbReference>
<dbReference type="AlphaFoldDB" id="A0AAE1LK41"/>
<proteinExistence type="predicted"/>
<feature type="domain" description="DDE-1" evidence="2">
    <location>
        <begin position="35"/>
        <end position="148"/>
    </location>
</feature>
<evidence type="ECO:0000259" key="2">
    <source>
        <dbReference type="Pfam" id="PF03184"/>
    </source>
</evidence>
<dbReference type="GO" id="GO:0005634">
    <property type="term" value="C:nucleus"/>
    <property type="evidence" value="ECO:0007669"/>
    <property type="project" value="TreeGrafter"/>
</dbReference>
<name>A0AAE1LK41_9NEOP</name>
<dbReference type="PANTHER" id="PTHR19303">
    <property type="entry name" value="TRANSPOSON"/>
    <property type="match status" value="1"/>
</dbReference>
<evidence type="ECO:0000313" key="4">
    <source>
        <dbReference type="Proteomes" id="UP001219518"/>
    </source>
</evidence>
<gene>
    <name evidence="3" type="ORF">KUF71_001279</name>
</gene>
<feature type="compositionally biased region" description="Basic and acidic residues" evidence="1">
    <location>
        <begin position="275"/>
        <end position="291"/>
    </location>
</feature>
<feature type="compositionally biased region" description="Basic residues" evidence="1">
    <location>
        <begin position="292"/>
        <end position="305"/>
    </location>
</feature>
<feature type="compositionally biased region" description="Acidic residues" evidence="1">
    <location>
        <begin position="206"/>
        <end position="216"/>
    </location>
</feature>